<gene>
    <name evidence="3" type="ORF">OG994_25510</name>
</gene>
<name>A0ABZ1S4F3_9ACTN</name>
<feature type="region of interest" description="Disordered" evidence="1">
    <location>
        <begin position="153"/>
        <end position="184"/>
    </location>
</feature>
<reference evidence="3" key="1">
    <citation type="submission" date="2022-10" db="EMBL/GenBank/DDBJ databases">
        <title>The complete genomes of actinobacterial strains from the NBC collection.</title>
        <authorList>
            <person name="Joergensen T.S."/>
            <person name="Alvarez Arevalo M."/>
            <person name="Sterndorff E.B."/>
            <person name="Faurdal D."/>
            <person name="Vuksanovic O."/>
            <person name="Mourched A.-S."/>
            <person name="Charusanti P."/>
            <person name="Shaw S."/>
            <person name="Blin K."/>
            <person name="Weber T."/>
        </authorList>
    </citation>
    <scope>NUCLEOTIDE SEQUENCE</scope>
    <source>
        <strain evidence="3">NBC_00256</strain>
    </source>
</reference>
<keyword evidence="2" id="KW-1133">Transmembrane helix</keyword>
<keyword evidence="2" id="KW-0812">Transmembrane</keyword>
<protein>
    <recommendedName>
        <fullName evidence="5">DUF2637 domain-containing protein</fullName>
    </recommendedName>
</protein>
<feature type="compositionally biased region" description="Pro residues" evidence="1">
    <location>
        <begin position="161"/>
        <end position="184"/>
    </location>
</feature>
<sequence>MKRRAERLEGVALVLILLAVGGMAGAASFTHVKDWTMHHAPTGTGEWFGWSNAVISELTPAAALLVMRRRRRADPHASVAYPLVLLIAAVALSLAAQIAVANDSFSSRLLSSVPALAFLALSKLILTGKPVPAPASDPATASVEEPAPEAVDLEPVDLPTDPAPVLAPPAPVASPTLAPTPAPAPAPAAVRSALISSTVQTPRNGHVFASEVIR</sequence>
<accession>A0ABZ1S4F3</accession>
<feature type="transmembrane region" description="Helical" evidence="2">
    <location>
        <begin position="79"/>
        <end position="99"/>
    </location>
</feature>
<evidence type="ECO:0000256" key="2">
    <source>
        <dbReference type="SAM" id="Phobius"/>
    </source>
</evidence>
<organism evidence="3 4">
    <name type="scientific">Micromonospora globbae</name>
    <dbReference type="NCBI Taxonomy" id="1894969"/>
    <lineage>
        <taxon>Bacteria</taxon>
        <taxon>Bacillati</taxon>
        <taxon>Actinomycetota</taxon>
        <taxon>Actinomycetes</taxon>
        <taxon>Micromonosporales</taxon>
        <taxon>Micromonosporaceae</taxon>
        <taxon>Micromonospora</taxon>
    </lineage>
</organism>
<dbReference type="EMBL" id="CP108084">
    <property type="protein sequence ID" value="WUP48898.1"/>
    <property type="molecule type" value="Genomic_DNA"/>
</dbReference>
<keyword evidence="2" id="KW-0472">Membrane</keyword>
<evidence type="ECO:0008006" key="5">
    <source>
        <dbReference type="Google" id="ProtNLM"/>
    </source>
</evidence>
<evidence type="ECO:0000313" key="4">
    <source>
        <dbReference type="Proteomes" id="UP001432190"/>
    </source>
</evidence>
<keyword evidence="4" id="KW-1185">Reference proteome</keyword>
<proteinExistence type="predicted"/>
<feature type="transmembrane region" description="Helical" evidence="2">
    <location>
        <begin position="50"/>
        <end position="67"/>
    </location>
</feature>
<dbReference type="Proteomes" id="UP001432190">
    <property type="component" value="Chromosome"/>
</dbReference>
<dbReference type="RefSeq" id="WP_328851202.1">
    <property type="nucleotide sequence ID" value="NZ_CP108084.1"/>
</dbReference>
<evidence type="ECO:0000313" key="3">
    <source>
        <dbReference type="EMBL" id="WUP48898.1"/>
    </source>
</evidence>
<evidence type="ECO:0000256" key="1">
    <source>
        <dbReference type="SAM" id="MobiDB-lite"/>
    </source>
</evidence>